<name>A0A131YCG7_IXORI</name>
<dbReference type="AlphaFoldDB" id="A0A131YCG7"/>
<sequence>GTTAELTDVEIAAEVPVERPSEDVAEVDPASADGAPLPTSTEAVAALALPRRYCGAIEGTGLSLVDRLDYVEDALVKHAFANKKQATLQQYFQPK</sequence>
<dbReference type="EMBL" id="GEFM01000165">
    <property type="protein sequence ID" value="JAP75631.1"/>
    <property type="molecule type" value="mRNA"/>
</dbReference>
<evidence type="ECO:0000256" key="1">
    <source>
        <dbReference type="SAM" id="MobiDB-lite"/>
    </source>
</evidence>
<accession>A0A131YCG7</accession>
<reference evidence="2" key="1">
    <citation type="submission" date="2016-02" db="EMBL/GenBank/DDBJ databases">
        <title>RNAseq analyses of the midgut from blood- or serum-fed Ixodes ricinus ticks.</title>
        <authorList>
            <person name="Perner J."/>
            <person name="Provaznik J."/>
            <person name="Schrenkova J."/>
            <person name="Urbanova V."/>
            <person name="Ribeiro J.M."/>
            <person name="Kopacek P."/>
        </authorList>
    </citation>
    <scope>NUCLEOTIDE SEQUENCE</scope>
    <source>
        <tissue evidence="2">Gut</tissue>
    </source>
</reference>
<proteinExistence type="evidence at transcript level"/>
<evidence type="ECO:0000313" key="2">
    <source>
        <dbReference type="EMBL" id="JAP75631.1"/>
    </source>
</evidence>
<feature type="region of interest" description="Disordered" evidence="1">
    <location>
        <begin position="18"/>
        <end position="37"/>
    </location>
</feature>
<protein>
    <submittedName>
        <fullName evidence="2">Putative tigger transposase</fullName>
    </submittedName>
</protein>
<organism evidence="2">
    <name type="scientific">Ixodes ricinus</name>
    <name type="common">Common tick</name>
    <name type="synonym">Acarus ricinus</name>
    <dbReference type="NCBI Taxonomy" id="34613"/>
    <lineage>
        <taxon>Eukaryota</taxon>
        <taxon>Metazoa</taxon>
        <taxon>Ecdysozoa</taxon>
        <taxon>Arthropoda</taxon>
        <taxon>Chelicerata</taxon>
        <taxon>Arachnida</taxon>
        <taxon>Acari</taxon>
        <taxon>Parasitiformes</taxon>
        <taxon>Ixodida</taxon>
        <taxon>Ixodoidea</taxon>
        <taxon>Ixodidae</taxon>
        <taxon>Ixodinae</taxon>
        <taxon>Ixodes</taxon>
    </lineage>
</organism>
<feature type="non-terminal residue" evidence="2">
    <location>
        <position position="1"/>
    </location>
</feature>